<keyword evidence="1" id="KW-1133">Transmembrane helix</keyword>
<feature type="transmembrane region" description="Helical" evidence="1">
    <location>
        <begin position="21"/>
        <end position="39"/>
    </location>
</feature>
<dbReference type="AlphaFoldDB" id="A0A2M6WIX0"/>
<dbReference type="EMBL" id="PFBA01000012">
    <property type="protein sequence ID" value="PIT92715.1"/>
    <property type="molecule type" value="Genomic_DNA"/>
</dbReference>
<keyword evidence="1" id="KW-0812">Transmembrane</keyword>
<dbReference type="Pfam" id="PF12666">
    <property type="entry name" value="PrgI"/>
    <property type="match status" value="1"/>
</dbReference>
<evidence type="ECO:0000256" key="1">
    <source>
        <dbReference type="SAM" id="Phobius"/>
    </source>
</evidence>
<keyword evidence="1" id="KW-0472">Membrane</keyword>
<reference evidence="3" key="1">
    <citation type="submission" date="2017-09" db="EMBL/GenBank/DDBJ databases">
        <title>Depth-based differentiation of microbial function through sediment-hosted aquifers and enrichment of novel symbionts in the deep terrestrial subsurface.</title>
        <authorList>
            <person name="Probst A.J."/>
            <person name="Ladd B."/>
            <person name="Jarett J.K."/>
            <person name="Geller-Mcgrath D.E."/>
            <person name="Sieber C.M.K."/>
            <person name="Emerson J.B."/>
            <person name="Anantharaman K."/>
            <person name="Thomas B.C."/>
            <person name="Malmstrom R."/>
            <person name="Stieglmeier M."/>
            <person name="Klingl A."/>
            <person name="Woyke T."/>
            <person name="Ryan C.M."/>
            <person name="Banfield J.F."/>
        </authorList>
    </citation>
    <scope>NUCLEOTIDE SEQUENCE [LARGE SCALE GENOMIC DNA]</scope>
</reference>
<dbReference type="InterPro" id="IPR024414">
    <property type="entry name" value="Uncharacterised_PrgI"/>
</dbReference>
<proteinExistence type="predicted"/>
<dbReference type="Proteomes" id="UP000228635">
    <property type="component" value="Unassembled WGS sequence"/>
</dbReference>
<comment type="caution">
    <text evidence="2">The sequence shown here is derived from an EMBL/GenBank/DDBJ whole genome shotgun (WGS) entry which is preliminary data.</text>
</comment>
<protein>
    <recommendedName>
        <fullName evidence="4">PrgI family protein</fullName>
    </recommendedName>
</protein>
<sequence length="168" mass="19206">MQFQVPQFIESEAKIVGPLTLKQFLFIGSGVGLSIFFFFVLDFIFFIMLSLLVLGITGSLAFVKYNGQPLPTMIKSALKFLWNPHFFVWKPGKPGSESITLPKIPHPSSPGNKIKDLVFKLNTTTKNITQRERNLRLSKTHSETDKEHYEVIRKKTGEREAARRIDYS</sequence>
<evidence type="ECO:0000313" key="3">
    <source>
        <dbReference type="Proteomes" id="UP000228635"/>
    </source>
</evidence>
<name>A0A2M6WIX0_9BACT</name>
<accession>A0A2M6WIX0</accession>
<evidence type="ECO:0000313" key="2">
    <source>
        <dbReference type="EMBL" id="PIT92715.1"/>
    </source>
</evidence>
<organism evidence="2 3">
    <name type="scientific">Candidatus Harrisonbacteria bacterium CG10_big_fil_rev_8_21_14_0_10_42_17</name>
    <dbReference type="NCBI Taxonomy" id="1974584"/>
    <lineage>
        <taxon>Bacteria</taxon>
        <taxon>Candidatus Harrisoniibacteriota</taxon>
    </lineage>
</organism>
<feature type="transmembrane region" description="Helical" evidence="1">
    <location>
        <begin position="45"/>
        <end position="63"/>
    </location>
</feature>
<evidence type="ECO:0008006" key="4">
    <source>
        <dbReference type="Google" id="ProtNLM"/>
    </source>
</evidence>
<gene>
    <name evidence="2" type="ORF">COU08_00945</name>
</gene>